<evidence type="ECO:0000256" key="8">
    <source>
        <dbReference type="ARBA" id="ARBA00023065"/>
    </source>
</evidence>
<organism evidence="11 12">
    <name type="scientific">Guptibacillus hwajinpoensis</name>
    <dbReference type="NCBI Taxonomy" id="208199"/>
    <lineage>
        <taxon>Bacteria</taxon>
        <taxon>Bacillati</taxon>
        <taxon>Bacillota</taxon>
        <taxon>Bacilli</taxon>
        <taxon>Bacillales</taxon>
        <taxon>Guptibacillaceae</taxon>
        <taxon>Guptibacillus</taxon>
    </lineage>
</organism>
<evidence type="ECO:0000313" key="11">
    <source>
        <dbReference type="EMBL" id="KMM39362.1"/>
    </source>
</evidence>
<keyword evidence="3" id="KW-1003">Cell membrane</keyword>
<reference evidence="11" key="1">
    <citation type="submission" date="2015-06" db="EMBL/GenBank/DDBJ databases">
        <authorList>
            <person name="Liu B."/>
            <person name="Wang J."/>
            <person name="Zhu Y."/>
            <person name="Liu G."/>
            <person name="Chen Q."/>
            <person name="Zheng C."/>
            <person name="Che J."/>
            <person name="Ge C."/>
            <person name="Shi H."/>
            <person name="Pan Z."/>
            <person name="Liu X."/>
        </authorList>
    </citation>
    <scope>NUCLEOTIDE SEQUENCE [LARGE SCALE GENOMIC DNA]</scope>
    <source>
        <strain evidence="11">DSM 16346</strain>
    </source>
</reference>
<dbReference type="Gene3D" id="3.40.50.300">
    <property type="entry name" value="P-loop containing nucleotide triphosphate hydrolases"/>
    <property type="match status" value="1"/>
</dbReference>
<keyword evidence="12" id="KW-1185">Reference proteome</keyword>
<protein>
    <submittedName>
        <fullName evidence="11">Iron-dicitrate transporter ATP-binding subunit</fullName>
    </submittedName>
</protein>
<dbReference type="GO" id="GO:0005886">
    <property type="term" value="C:plasma membrane"/>
    <property type="evidence" value="ECO:0007669"/>
    <property type="project" value="UniProtKB-SubCell"/>
</dbReference>
<feature type="domain" description="ABC transporter" evidence="10">
    <location>
        <begin position="5"/>
        <end position="241"/>
    </location>
</feature>
<evidence type="ECO:0000256" key="6">
    <source>
        <dbReference type="ARBA" id="ARBA00022840"/>
    </source>
</evidence>
<keyword evidence="4" id="KW-0410">Iron transport</keyword>
<dbReference type="PATRIC" id="fig|157733.3.peg.4130"/>
<keyword evidence="7" id="KW-0408">Iron</keyword>
<dbReference type="Pfam" id="PF00005">
    <property type="entry name" value="ABC_tran"/>
    <property type="match status" value="1"/>
</dbReference>
<evidence type="ECO:0000256" key="5">
    <source>
        <dbReference type="ARBA" id="ARBA00022741"/>
    </source>
</evidence>
<dbReference type="PANTHER" id="PTHR42771:SF2">
    <property type="entry name" value="IRON(3+)-HYDROXAMATE IMPORT ATP-BINDING PROTEIN FHUC"/>
    <property type="match status" value="1"/>
</dbReference>
<evidence type="ECO:0000256" key="9">
    <source>
        <dbReference type="ARBA" id="ARBA00023136"/>
    </source>
</evidence>
<evidence type="ECO:0000256" key="2">
    <source>
        <dbReference type="ARBA" id="ARBA00022448"/>
    </source>
</evidence>
<dbReference type="InterPro" id="IPR027417">
    <property type="entry name" value="P-loop_NTPase"/>
</dbReference>
<sequence length="270" mass="30070">MSAVIQTEDLRIGYQENIIVDQLNLTIPEGEITALVGANGSGKSTILKTLSRLMKPKSGTVYLDGRAIHEQKTRDLAKELAILPQNPTAPEGLTVLELVTYGRFPHQKGLKALTIEDKEKIAWAIEKTGIGEFANRPIDQLSGGQRQRAWIAMALAQDTKILFLDEPTTFLDMAHQLEVLELLQRLNLQEKRTIVMVVHDLNHASRYADHMVAIKKGKVKKKGTPLEVMKSDVLEDVFGVRSDIIYDPRSGQPLCLPYGLCNELDYAVTT</sequence>
<dbReference type="FunFam" id="3.40.50.300:FF:000134">
    <property type="entry name" value="Iron-enterobactin ABC transporter ATP-binding protein"/>
    <property type="match status" value="1"/>
</dbReference>
<evidence type="ECO:0000256" key="4">
    <source>
        <dbReference type="ARBA" id="ARBA00022496"/>
    </source>
</evidence>
<evidence type="ECO:0000256" key="3">
    <source>
        <dbReference type="ARBA" id="ARBA00022475"/>
    </source>
</evidence>
<dbReference type="OrthoDB" id="9787851at2"/>
<accession>A0A0J6FYC6</accession>
<evidence type="ECO:0000259" key="10">
    <source>
        <dbReference type="PROSITE" id="PS50893"/>
    </source>
</evidence>
<evidence type="ECO:0000313" key="12">
    <source>
        <dbReference type="Proteomes" id="UP000035996"/>
    </source>
</evidence>
<dbReference type="PROSITE" id="PS00211">
    <property type="entry name" value="ABC_TRANSPORTER_1"/>
    <property type="match status" value="1"/>
</dbReference>
<dbReference type="SUPFAM" id="SSF52540">
    <property type="entry name" value="P-loop containing nucleoside triphosphate hydrolases"/>
    <property type="match status" value="1"/>
</dbReference>
<dbReference type="GO" id="GO:0005524">
    <property type="term" value="F:ATP binding"/>
    <property type="evidence" value="ECO:0007669"/>
    <property type="project" value="UniProtKB-KW"/>
</dbReference>
<evidence type="ECO:0000256" key="7">
    <source>
        <dbReference type="ARBA" id="ARBA00023004"/>
    </source>
</evidence>
<dbReference type="PROSITE" id="PS50893">
    <property type="entry name" value="ABC_TRANSPORTER_2"/>
    <property type="match status" value="1"/>
</dbReference>
<keyword evidence="8" id="KW-0406">Ion transport</keyword>
<gene>
    <name evidence="11" type="primary">fecE</name>
    <name evidence="11" type="ORF">AB986_09190</name>
</gene>
<dbReference type="PANTHER" id="PTHR42771">
    <property type="entry name" value="IRON(3+)-HYDROXAMATE IMPORT ATP-BINDING PROTEIN FHUC"/>
    <property type="match status" value="1"/>
</dbReference>
<evidence type="ECO:0000256" key="1">
    <source>
        <dbReference type="ARBA" id="ARBA00004202"/>
    </source>
</evidence>
<dbReference type="GO" id="GO:0006826">
    <property type="term" value="P:iron ion transport"/>
    <property type="evidence" value="ECO:0007669"/>
    <property type="project" value="UniProtKB-KW"/>
</dbReference>
<dbReference type="SMART" id="SM00382">
    <property type="entry name" value="AAA"/>
    <property type="match status" value="1"/>
</dbReference>
<dbReference type="STRING" id="157733.AB986_09190"/>
<dbReference type="EMBL" id="LELK01000001">
    <property type="protein sequence ID" value="KMM39362.1"/>
    <property type="molecule type" value="Genomic_DNA"/>
</dbReference>
<dbReference type="InterPro" id="IPR051535">
    <property type="entry name" value="Siderophore_ABC-ATPase"/>
</dbReference>
<dbReference type="InterPro" id="IPR017871">
    <property type="entry name" value="ABC_transporter-like_CS"/>
</dbReference>
<dbReference type="InterPro" id="IPR003439">
    <property type="entry name" value="ABC_transporter-like_ATP-bd"/>
</dbReference>
<dbReference type="Proteomes" id="UP000035996">
    <property type="component" value="Unassembled WGS sequence"/>
</dbReference>
<dbReference type="GO" id="GO:0016887">
    <property type="term" value="F:ATP hydrolysis activity"/>
    <property type="evidence" value="ECO:0007669"/>
    <property type="project" value="InterPro"/>
</dbReference>
<keyword evidence="9" id="KW-0472">Membrane</keyword>
<comment type="caution">
    <text evidence="11">The sequence shown here is derived from an EMBL/GenBank/DDBJ whole genome shotgun (WGS) entry which is preliminary data.</text>
</comment>
<keyword evidence="6 11" id="KW-0067">ATP-binding</keyword>
<keyword evidence="2" id="KW-0813">Transport</keyword>
<proteinExistence type="predicted"/>
<dbReference type="AlphaFoldDB" id="A0A0J6FYC6"/>
<name>A0A0J6FYC6_9BACL</name>
<dbReference type="CDD" id="cd03214">
    <property type="entry name" value="ABC_Iron-Siderophores_B12_Hemin"/>
    <property type="match status" value="1"/>
</dbReference>
<comment type="subcellular location">
    <subcellularLocation>
        <location evidence="1">Cell membrane</location>
        <topology evidence="1">Peripheral membrane protein</topology>
    </subcellularLocation>
</comment>
<dbReference type="InterPro" id="IPR003593">
    <property type="entry name" value="AAA+_ATPase"/>
</dbReference>
<keyword evidence="5" id="KW-0547">Nucleotide-binding</keyword>